<dbReference type="Proteomes" id="UP000321617">
    <property type="component" value="Unassembled WGS sequence"/>
</dbReference>
<reference evidence="2 3" key="1">
    <citation type="journal article" date="2013" name="Stand. Genomic Sci.">
        <title>Genomic Encyclopedia of Type Strains, Phase I: The one thousand microbial genomes (KMG-I) project.</title>
        <authorList>
            <person name="Kyrpides N.C."/>
            <person name="Woyke T."/>
            <person name="Eisen J.A."/>
            <person name="Garrity G."/>
            <person name="Lilburn T.G."/>
            <person name="Beck B.J."/>
            <person name="Whitman W.B."/>
            <person name="Hugenholtz P."/>
            <person name="Klenk H.P."/>
        </authorList>
    </citation>
    <scope>NUCLEOTIDE SEQUENCE [LARGE SCALE GENOMIC DNA]</scope>
    <source>
        <strain evidence="2 3">DSM 45044</strain>
    </source>
</reference>
<dbReference type="OrthoDB" id="3476210at2"/>
<keyword evidence="3" id="KW-1185">Reference proteome</keyword>
<feature type="compositionally biased region" description="Acidic residues" evidence="1">
    <location>
        <begin position="1"/>
        <end position="18"/>
    </location>
</feature>
<evidence type="ECO:0000256" key="1">
    <source>
        <dbReference type="SAM" id="MobiDB-lite"/>
    </source>
</evidence>
<proteinExistence type="predicted"/>
<dbReference type="AlphaFoldDB" id="A0A562UYH3"/>
<evidence type="ECO:0008006" key="4">
    <source>
        <dbReference type="Google" id="ProtNLM"/>
    </source>
</evidence>
<accession>A0A562UYH3</accession>
<dbReference type="InterPro" id="IPR035165">
    <property type="entry name" value="DUF5319"/>
</dbReference>
<dbReference type="EMBL" id="VLLL01000007">
    <property type="protein sequence ID" value="TWJ10608.1"/>
    <property type="molecule type" value="Genomic_DNA"/>
</dbReference>
<dbReference type="RefSeq" id="WP_147141323.1">
    <property type="nucleotide sequence ID" value="NZ_BAABIJ010000003.1"/>
</dbReference>
<gene>
    <name evidence="2" type="ORF">LX16_4027</name>
</gene>
<organism evidence="2 3">
    <name type="scientific">Stackebrandtia albiflava</name>
    <dbReference type="NCBI Taxonomy" id="406432"/>
    <lineage>
        <taxon>Bacteria</taxon>
        <taxon>Bacillati</taxon>
        <taxon>Actinomycetota</taxon>
        <taxon>Actinomycetes</taxon>
        <taxon>Glycomycetales</taxon>
        <taxon>Glycomycetaceae</taxon>
        <taxon>Stackebrandtia</taxon>
    </lineage>
</organism>
<protein>
    <recommendedName>
        <fullName evidence="4">DUF5319 domain-containing protein</fullName>
    </recommendedName>
</protein>
<dbReference type="Pfam" id="PF17252">
    <property type="entry name" value="DUF5319"/>
    <property type="match status" value="1"/>
</dbReference>
<name>A0A562UYH3_9ACTN</name>
<feature type="region of interest" description="Disordered" evidence="1">
    <location>
        <begin position="1"/>
        <end position="25"/>
    </location>
</feature>
<sequence length="135" mass="15405">MQDEPQDPFPQDPDDDWPGLEPHDPLTETERAELIDDLSSLEIFQQVLEPTGIRGLVVECPDCREPHYFEWGLLKNNLTHVLGDNSPRIHEPAFDPNPDDYVSWDYARGYVDCWQDVYHEFGDDGQAGEEPPPGG</sequence>
<comment type="caution">
    <text evidence="2">The sequence shown here is derived from an EMBL/GenBank/DDBJ whole genome shotgun (WGS) entry which is preliminary data.</text>
</comment>
<evidence type="ECO:0000313" key="2">
    <source>
        <dbReference type="EMBL" id="TWJ10608.1"/>
    </source>
</evidence>
<evidence type="ECO:0000313" key="3">
    <source>
        <dbReference type="Proteomes" id="UP000321617"/>
    </source>
</evidence>